<reference evidence="1" key="2">
    <citation type="journal article" date="2024" name="Plant">
        <title>Genomic evolution and insights into agronomic trait innovations of Sesamum species.</title>
        <authorList>
            <person name="Miao H."/>
            <person name="Wang L."/>
            <person name="Qu L."/>
            <person name="Liu H."/>
            <person name="Sun Y."/>
            <person name="Le M."/>
            <person name="Wang Q."/>
            <person name="Wei S."/>
            <person name="Zheng Y."/>
            <person name="Lin W."/>
            <person name="Duan Y."/>
            <person name="Cao H."/>
            <person name="Xiong S."/>
            <person name="Wang X."/>
            <person name="Wei L."/>
            <person name="Li C."/>
            <person name="Ma Q."/>
            <person name="Ju M."/>
            <person name="Zhao R."/>
            <person name="Li G."/>
            <person name="Mu C."/>
            <person name="Tian Q."/>
            <person name="Mei H."/>
            <person name="Zhang T."/>
            <person name="Gao T."/>
            <person name="Zhang H."/>
        </authorList>
    </citation>
    <scope>NUCLEOTIDE SEQUENCE</scope>
    <source>
        <strain evidence="1">3651</strain>
    </source>
</reference>
<comment type="caution">
    <text evidence="1">The sequence shown here is derived from an EMBL/GenBank/DDBJ whole genome shotgun (WGS) entry which is preliminary data.</text>
</comment>
<reference evidence="1" key="1">
    <citation type="submission" date="2020-06" db="EMBL/GenBank/DDBJ databases">
        <authorList>
            <person name="Li T."/>
            <person name="Hu X."/>
            <person name="Zhang T."/>
            <person name="Song X."/>
            <person name="Zhang H."/>
            <person name="Dai N."/>
            <person name="Sheng W."/>
            <person name="Hou X."/>
            <person name="Wei L."/>
        </authorList>
    </citation>
    <scope>NUCLEOTIDE SEQUENCE</scope>
    <source>
        <strain evidence="1">3651</strain>
        <tissue evidence="1">Leaf</tissue>
    </source>
</reference>
<protein>
    <submittedName>
        <fullName evidence="1">Uncharacterized protein</fullName>
    </submittedName>
</protein>
<dbReference type="EMBL" id="JACGWO010000006">
    <property type="protein sequence ID" value="KAK4425045.1"/>
    <property type="molecule type" value="Genomic_DNA"/>
</dbReference>
<keyword evidence="2" id="KW-1185">Reference proteome</keyword>
<dbReference type="AlphaFoldDB" id="A0AAE2CK15"/>
<organism evidence="1 2">
    <name type="scientific">Sesamum alatum</name>
    <dbReference type="NCBI Taxonomy" id="300844"/>
    <lineage>
        <taxon>Eukaryota</taxon>
        <taxon>Viridiplantae</taxon>
        <taxon>Streptophyta</taxon>
        <taxon>Embryophyta</taxon>
        <taxon>Tracheophyta</taxon>
        <taxon>Spermatophyta</taxon>
        <taxon>Magnoliopsida</taxon>
        <taxon>eudicotyledons</taxon>
        <taxon>Gunneridae</taxon>
        <taxon>Pentapetalae</taxon>
        <taxon>asterids</taxon>
        <taxon>lamiids</taxon>
        <taxon>Lamiales</taxon>
        <taxon>Pedaliaceae</taxon>
        <taxon>Sesamum</taxon>
    </lineage>
</organism>
<accession>A0AAE2CK15</accession>
<proteinExistence type="predicted"/>
<evidence type="ECO:0000313" key="1">
    <source>
        <dbReference type="EMBL" id="KAK4425045.1"/>
    </source>
</evidence>
<sequence length="145" mass="16661">MAPPPPPRSLGSRRFISLVDESCMFESFHFGIWVLLSSHYTQAWPNCTSVPQEQWDFWFEELKHQNSPEYDMKKVFHAKAAMWLLRQFLEPLEATSLTVSTTQILGGAILAIVEETKKVQVFDIGSKATEHRLADRGPRAQYHLV</sequence>
<name>A0AAE2CK15_9LAMI</name>
<dbReference type="Proteomes" id="UP001293254">
    <property type="component" value="Unassembled WGS sequence"/>
</dbReference>
<evidence type="ECO:0000313" key="2">
    <source>
        <dbReference type="Proteomes" id="UP001293254"/>
    </source>
</evidence>
<gene>
    <name evidence="1" type="ORF">Salat_1698100</name>
</gene>